<dbReference type="AlphaFoldDB" id="A0A177LXV1"/>
<organism evidence="1 2">
    <name type="scientific">Methylomonas methanica</name>
    <dbReference type="NCBI Taxonomy" id="421"/>
    <lineage>
        <taxon>Bacteria</taxon>
        <taxon>Pseudomonadati</taxon>
        <taxon>Pseudomonadota</taxon>
        <taxon>Gammaproteobacteria</taxon>
        <taxon>Methylococcales</taxon>
        <taxon>Methylococcaceae</taxon>
        <taxon>Methylomonas</taxon>
    </lineage>
</organism>
<gene>
    <name evidence="1" type="ORF">A1353_22570</name>
</gene>
<protein>
    <submittedName>
        <fullName evidence="1">Uncharacterized protein</fullName>
    </submittedName>
</protein>
<reference evidence="1 2" key="1">
    <citation type="submission" date="2016-03" db="EMBL/GenBank/DDBJ databases">
        <authorList>
            <person name="Ploux O."/>
        </authorList>
    </citation>
    <scope>NUCLEOTIDE SEQUENCE [LARGE SCALE GENOMIC DNA]</scope>
    <source>
        <strain evidence="1 2">R-45371</strain>
    </source>
</reference>
<dbReference type="RefSeq" id="WP_064038527.1">
    <property type="nucleotide sequence ID" value="NZ_LUUH01000095.1"/>
</dbReference>
<evidence type="ECO:0000313" key="2">
    <source>
        <dbReference type="Proteomes" id="UP000077763"/>
    </source>
</evidence>
<sequence>MDVFRETDIKTSRRASDTQNLKRIGIIPEISNPARGTVAQKNYPCRLTTPSAGNLELGQIGNANPAALRSKIPGQTNR</sequence>
<evidence type="ECO:0000313" key="1">
    <source>
        <dbReference type="EMBL" id="OAH97854.1"/>
    </source>
</evidence>
<accession>A0A177LXV1</accession>
<name>A0A177LXV1_METMH</name>
<proteinExistence type="predicted"/>
<dbReference type="Proteomes" id="UP000077763">
    <property type="component" value="Unassembled WGS sequence"/>
</dbReference>
<comment type="caution">
    <text evidence="1">The sequence shown here is derived from an EMBL/GenBank/DDBJ whole genome shotgun (WGS) entry which is preliminary data.</text>
</comment>
<dbReference type="EMBL" id="LUUH01000095">
    <property type="protein sequence ID" value="OAH97854.1"/>
    <property type="molecule type" value="Genomic_DNA"/>
</dbReference>